<dbReference type="GO" id="GO:0005762">
    <property type="term" value="C:mitochondrial large ribosomal subunit"/>
    <property type="evidence" value="ECO:0007669"/>
    <property type="project" value="TreeGrafter"/>
</dbReference>
<dbReference type="GO" id="GO:0003735">
    <property type="term" value="F:structural constituent of ribosome"/>
    <property type="evidence" value="ECO:0007669"/>
    <property type="project" value="InterPro"/>
</dbReference>
<evidence type="ECO:0000256" key="4">
    <source>
        <dbReference type="ARBA" id="ARBA00035274"/>
    </source>
</evidence>
<accession>A0A1Y2CYG1</accession>
<dbReference type="Proteomes" id="UP000193642">
    <property type="component" value="Unassembled WGS sequence"/>
</dbReference>
<dbReference type="AlphaFoldDB" id="A0A1Y2CYG1"/>
<dbReference type="GO" id="GO:0006412">
    <property type="term" value="P:translation"/>
    <property type="evidence" value="ECO:0007669"/>
    <property type="project" value="InterPro"/>
</dbReference>
<dbReference type="Gene3D" id="1.10.287.3980">
    <property type="match status" value="1"/>
</dbReference>
<dbReference type="NCBIfam" id="TIGR01030">
    <property type="entry name" value="rpmH_bact"/>
    <property type="match status" value="1"/>
</dbReference>
<keyword evidence="3" id="KW-0687">Ribonucleoprotein</keyword>
<dbReference type="PANTHER" id="PTHR14503">
    <property type="entry name" value="MITOCHONDRIAL RIBOSOMAL PROTEIN 34 FAMILY MEMBER"/>
    <property type="match status" value="1"/>
</dbReference>
<organism evidence="5 6">
    <name type="scientific">Rhizoclosmatium globosum</name>
    <dbReference type="NCBI Taxonomy" id="329046"/>
    <lineage>
        <taxon>Eukaryota</taxon>
        <taxon>Fungi</taxon>
        <taxon>Fungi incertae sedis</taxon>
        <taxon>Chytridiomycota</taxon>
        <taxon>Chytridiomycota incertae sedis</taxon>
        <taxon>Chytridiomycetes</taxon>
        <taxon>Chytridiales</taxon>
        <taxon>Chytriomycetaceae</taxon>
        <taxon>Rhizoclosmatium</taxon>
    </lineage>
</organism>
<evidence type="ECO:0000313" key="6">
    <source>
        <dbReference type="Proteomes" id="UP000193642"/>
    </source>
</evidence>
<dbReference type="OrthoDB" id="431691at2759"/>
<name>A0A1Y2CYG1_9FUNG</name>
<dbReference type="Pfam" id="PF00468">
    <property type="entry name" value="Ribosomal_L34"/>
    <property type="match status" value="1"/>
</dbReference>
<keyword evidence="2" id="KW-0689">Ribosomal protein</keyword>
<evidence type="ECO:0000256" key="2">
    <source>
        <dbReference type="ARBA" id="ARBA00022980"/>
    </source>
</evidence>
<reference evidence="5 6" key="1">
    <citation type="submission" date="2016-07" db="EMBL/GenBank/DDBJ databases">
        <title>Pervasive Adenine N6-methylation of Active Genes in Fungi.</title>
        <authorList>
            <consortium name="DOE Joint Genome Institute"/>
            <person name="Mondo S.J."/>
            <person name="Dannebaum R.O."/>
            <person name="Kuo R.C."/>
            <person name="Labutti K."/>
            <person name="Haridas S."/>
            <person name="Kuo A."/>
            <person name="Salamov A."/>
            <person name="Ahrendt S.R."/>
            <person name="Lipzen A."/>
            <person name="Sullivan W."/>
            <person name="Andreopoulos W.B."/>
            <person name="Clum A."/>
            <person name="Lindquist E."/>
            <person name="Daum C."/>
            <person name="Ramamoorthy G.K."/>
            <person name="Gryganskyi A."/>
            <person name="Culley D."/>
            <person name="Magnuson J.K."/>
            <person name="James T.Y."/>
            <person name="O'Malley M.A."/>
            <person name="Stajich J.E."/>
            <person name="Spatafora J.W."/>
            <person name="Visel A."/>
            <person name="Grigoriev I.V."/>
        </authorList>
    </citation>
    <scope>NUCLEOTIDE SEQUENCE [LARGE SCALE GENOMIC DNA]</scope>
    <source>
        <strain evidence="5 6">JEL800</strain>
    </source>
</reference>
<comment type="similarity">
    <text evidence="1">Belongs to the bacterial ribosomal protein bL34 family.</text>
</comment>
<evidence type="ECO:0000256" key="3">
    <source>
        <dbReference type="ARBA" id="ARBA00023274"/>
    </source>
</evidence>
<dbReference type="PANTHER" id="PTHR14503:SF4">
    <property type="entry name" value="LARGE RIBOSOMAL SUBUNIT PROTEIN BL34M"/>
    <property type="match status" value="1"/>
</dbReference>
<evidence type="ECO:0000313" key="5">
    <source>
        <dbReference type="EMBL" id="ORY52069.1"/>
    </source>
</evidence>
<comment type="caution">
    <text evidence="5">The sequence shown here is derived from an EMBL/GenBank/DDBJ whole genome shotgun (WGS) entry which is preliminary data.</text>
</comment>
<dbReference type="FunFam" id="1.10.287.3980:FF:000001">
    <property type="entry name" value="Mitochondrial ribosomal protein L34"/>
    <property type="match status" value="1"/>
</dbReference>
<sequence>MFARVLGRAAAIPPFVAPASGVRTFSSLFTRTPFSAPTTASITSIIRPSIQMNAAAPVSPFGMIQLQQSRNATYGQEYQPSVLKRKRKFGFLKRVNTVGGRKTLARRMMKGRKRLSW</sequence>
<protein>
    <recommendedName>
        <fullName evidence="4">Large ribosomal subunit protein bL34m</fullName>
    </recommendedName>
</protein>
<proteinExistence type="inferred from homology"/>
<keyword evidence="6" id="KW-1185">Reference proteome</keyword>
<evidence type="ECO:0000256" key="1">
    <source>
        <dbReference type="ARBA" id="ARBA00010111"/>
    </source>
</evidence>
<dbReference type="EMBL" id="MCGO01000004">
    <property type="protein sequence ID" value="ORY52069.1"/>
    <property type="molecule type" value="Genomic_DNA"/>
</dbReference>
<dbReference type="InterPro" id="IPR000271">
    <property type="entry name" value="Ribosomal_bL34"/>
</dbReference>
<dbReference type="STRING" id="329046.A0A1Y2CYG1"/>
<gene>
    <name evidence="5" type="ORF">BCR33DRAFT_712270</name>
</gene>